<keyword evidence="2" id="KW-1185">Reference proteome</keyword>
<evidence type="ECO:0000313" key="2">
    <source>
        <dbReference type="Proteomes" id="UP000054564"/>
    </source>
</evidence>
<gene>
    <name evidence="1" type="ORF">PSTG_09638</name>
</gene>
<accession>A0A0L0VCS0</accession>
<comment type="caution">
    <text evidence="1">The sequence shown here is derived from an EMBL/GenBank/DDBJ whole genome shotgun (WGS) entry which is preliminary data.</text>
</comment>
<reference evidence="2" key="1">
    <citation type="submission" date="2014-03" db="EMBL/GenBank/DDBJ databases">
        <title>The Genome Sequence of Puccinia striiformis f. sp. tritici PST-78.</title>
        <authorList>
            <consortium name="The Broad Institute Genome Sequencing Platform"/>
            <person name="Cuomo C."/>
            <person name="Hulbert S."/>
            <person name="Chen X."/>
            <person name="Walker B."/>
            <person name="Young S.K."/>
            <person name="Zeng Q."/>
            <person name="Gargeya S."/>
            <person name="Fitzgerald M."/>
            <person name="Haas B."/>
            <person name="Abouelleil A."/>
            <person name="Alvarado L."/>
            <person name="Arachchi H.M."/>
            <person name="Berlin A.M."/>
            <person name="Chapman S.B."/>
            <person name="Goldberg J."/>
            <person name="Griggs A."/>
            <person name="Gujja S."/>
            <person name="Hansen M."/>
            <person name="Howarth C."/>
            <person name="Imamovic A."/>
            <person name="Larimer J."/>
            <person name="McCowan C."/>
            <person name="Montmayeur A."/>
            <person name="Murphy C."/>
            <person name="Neiman D."/>
            <person name="Pearson M."/>
            <person name="Priest M."/>
            <person name="Roberts A."/>
            <person name="Saif S."/>
            <person name="Shea T."/>
            <person name="Sisk P."/>
            <person name="Sykes S."/>
            <person name="Wortman J."/>
            <person name="Nusbaum C."/>
            <person name="Birren B."/>
        </authorList>
    </citation>
    <scope>NUCLEOTIDE SEQUENCE [LARGE SCALE GENOMIC DNA]</scope>
    <source>
        <strain evidence="2">race PST-78</strain>
    </source>
</reference>
<dbReference type="AlphaFoldDB" id="A0A0L0VCS0"/>
<dbReference type="EMBL" id="AJIL01000073">
    <property type="protein sequence ID" value="KNE97065.1"/>
    <property type="molecule type" value="Genomic_DNA"/>
</dbReference>
<dbReference type="Proteomes" id="UP000054564">
    <property type="component" value="Unassembled WGS sequence"/>
</dbReference>
<proteinExistence type="predicted"/>
<evidence type="ECO:0000313" key="1">
    <source>
        <dbReference type="EMBL" id="KNE97065.1"/>
    </source>
</evidence>
<protein>
    <submittedName>
        <fullName evidence="1">Uncharacterized protein</fullName>
    </submittedName>
</protein>
<dbReference type="OrthoDB" id="2379842at2759"/>
<name>A0A0L0VCS0_9BASI</name>
<sequence>MADDIPFTILEKTLQFIKSPCQERHLIVFPCQGEILVDALRRPVIHITNLMMAMYLPLSYGRTNLSPVFLIYLKGKYHYNASKFKGRGGILSSWFIWWKEVANNWEALHYNH</sequence>
<organism evidence="1 2">
    <name type="scientific">Puccinia striiformis f. sp. tritici PST-78</name>
    <dbReference type="NCBI Taxonomy" id="1165861"/>
    <lineage>
        <taxon>Eukaryota</taxon>
        <taxon>Fungi</taxon>
        <taxon>Dikarya</taxon>
        <taxon>Basidiomycota</taxon>
        <taxon>Pucciniomycotina</taxon>
        <taxon>Pucciniomycetes</taxon>
        <taxon>Pucciniales</taxon>
        <taxon>Pucciniaceae</taxon>
        <taxon>Puccinia</taxon>
    </lineage>
</organism>